<gene>
    <name evidence="1" type="ORF">F0L74_12890</name>
</gene>
<accession>A0A5B2VYI4</accession>
<reference evidence="1 2" key="1">
    <citation type="submission" date="2019-09" db="EMBL/GenBank/DDBJ databases">
        <title>Chitinophaga ginsengihumi sp. nov., isolated from soil of ginseng rhizosphere.</title>
        <authorList>
            <person name="Lee J."/>
        </authorList>
    </citation>
    <scope>NUCLEOTIDE SEQUENCE [LARGE SCALE GENOMIC DNA]</scope>
    <source>
        <strain evidence="1 2">BN140078</strain>
    </source>
</reference>
<dbReference type="RefSeq" id="WP_149838268.1">
    <property type="nucleotide sequence ID" value="NZ_VUOC01000002.1"/>
</dbReference>
<dbReference type="Proteomes" id="UP000324611">
    <property type="component" value="Unassembled WGS sequence"/>
</dbReference>
<dbReference type="EMBL" id="VUOC01000002">
    <property type="protein sequence ID" value="KAA2243392.1"/>
    <property type="molecule type" value="Genomic_DNA"/>
</dbReference>
<evidence type="ECO:0000313" key="2">
    <source>
        <dbReference type="Proteomes" id="UP000324611"/>
    </source>
</evidence>
<keyword evidence="2" id="KW-1185">Reference proteome</keyword>
<comment type="caution">
    <text evidence="1">The sequence shown here is derived from an EMBL/GenBank/DDBJ whole genome shotgun (WGS) entry which is preliminary data.</text>
</comment>
<name>A0A5B2VYI4_9BACT</name>
<proteinExistence type="predicted"/>
<reference evidence="1 2" key="2">
    <citation type="submission" date="2019-09" db="EMBL/GenBank/DDBJ databases">
        <authorList>
            <person name="Jin C."/>
        </authorList>
    </citation>
    <scope>NUCLEOTIDE SEQUENCE [LARGE SCALE GENOMIC DNA]</scope>
    <source>
        <strain evidence="1 2">BN140078</strain>
    </source>
</reference>
<sequence length="82" mass="9600">MIDEQNWYARFLELIMGLEAELGIEFTDDDFPAPFVTWRHLLTLTKERCGRSVLEEDIIIVVAKLSFRPVNFIRNELDQAIS</sequence>
<protein>
    <submittedName>
        <fullName evidence="1">Uncharacterized protein</fullName>
    </submittedName>
</protein>
<evidence type="ECO:0000313" key="1">
    <source>
        <dbReference type="EMBL" id="KAA2243392.1"/>
    </source>
</evidence>
<organism evidence="1 2">
    <name type="scientific">Chitinophaga agrisoli</name>
    <dbReference type="NCBI Taxonomy" id="2607653"/>
    <lineage>
        <taxon>Bacteria</taxon>
        <taxon>Pseudomonadati</taxon>
        <taxon>Bacteroidota</taxon>
        <taxon>Chitinophagia</taxon>
        <taxon>Chitinophagales</taxon>
        <taxon>Chitinophagaceae</taxon>
        <taxon>Chitinophaga</taxon>
    </lineage>
</organism>
<dbReference type="AlphaFoldDB" id="A0A5B2VYI4"/>